<dbReference type="Gene3D" id="3.40.50.620">
    <property type="entry name" value="HUPs"/>
    <property type="match status" value="1"/>
</dbReference>
<dbReference type="Gene3D" id="3.90.1490.10">
    <property type="entry name" value="putative n-type atp pyrophosphatase, domain 2"/>
    <property type="match status" value="1"/>
</dbReference>
<dbReference type="Proteomes" id="UP000236151">
    <property type="component" value="Unassembled WGS sequence"/>
</dbReference>
<name>A0A2K2EX64_9CLOT</name>
<dbReference type="InterPro" id="IPR002761">
    <property type="entry name" value="Diphthami_syn_dom"/>
</dbReference>
<dbReference type="KEGG" id="cthd:CDO33_18390"/>
<dbReference type="SUPFAM" id="SSF52402">
    <property type="entry name" value="Adenine nucleotide alpha hydrolases-like"/>
    <property type="match status" value="1"/>
</dbReference>
<dbReference type="AlphaFoldDB" id="A0A2K2EX64"/>
<keyword evidence="2" id="KW-0547">Nucleotide-binding</keyword>
<feature type="domain" description="Diphthamide synthase" evidence="1">
    <location>
        <begin position="6"/>
        <end position="214"/>
    </location>
</feature>
<evidence type="ECO:0000259" key="1">
    <source>
        <dbReference type="Pfam" id="PF01902"/>
    </source>
</evidence>
<proteinExistence type="predicted"/>
<dbReference type="CDD" id="cd01994">
    <property type="entry name" value="AANH_PF0828-like"/>
    <property type="match status" value="1"/>
</dbReference>
<evidence type="ECO:0000313" key="3">
    <source>
        <dbReference type="Proteomes" id="UP000236151"/>
    </source>
</evidence>
<dbReference type="PIRSF" id="PIRSF039123">
    <property type="entry name" value="Diphthamide_synthase"/>
    <property type="match status" value="1"/>
</dbReference>
<keyword evidence="2" id="KW-0067">ATP-binding</keyword>
<reference evidence="2 3" key="1">
    <citation type="submission" date="2017-06" db="EMBL/GenBank/DDBJ databases">
        <title>Investigating the central metabolism of Clostridium thermosuccinogenes.</title>
        <authorList>
            <person name="Koendjbiharie J.G."/>
            <person name="van Kranenburg R."/>
        </authorList>
    </citation>
    <scope>NUCLEOTIDE SEQUENCE [LARGE SCALE GENOMIC DNA]</scope>
    <source>
        <strain evidence="2 3">DSM 5806</strain>
    </source>
</reference>
<dbReference type="Pfam" id="PF01902">
    <property type="entry name" value="Diphthami_syn_2"/>
    <property type="match status" value="1"/>
</dbReference>
<accession>A0A2K2EX64</accession>
<dbReference type="InterPro" id="IPR014729">
    <property type="entry name" value="Rossmann-like_a/b/a_fold"/>
</dbReference>
<dbReference type="NCBIfam" id="TIGR00290">
    <property type="entry name" value="MJ0570_dom"/>
    <property type="match status" value="1"/>
</dbReference>
<dbReference type="InterPro" id="IPR030662">
    <property type="entry name" value="DPH6/MJ0570"/>
</dbReference>
<dbReference type="EMBL" id="NIOJ01000021">
    <property type="protein sequence ID" value="PNT99092.1"/>
    <property type="molecule type" value="Genomic_DNA"/>
</dbReference>
<dbReference type="OrthoDB" id="3572539at2"/>
<sequence>MMQKILFSWSCGKDSALALHELKLSGVRDIILLTTVTKDYGRTSMHGVREALLELQAESLGYPLEKAYIAAKSSNESYEKTMRDINLKYKNQGVSTVAFGDIFLEDIRKYREDKLALMDMKALFPLWGRSSEELAHTFIERGFKAIITCVDSQALDKEFAGRIYDEQLLKDLPAGVDPCGENGEFHTFVFDGPIFSKRIPFEKGEIVLRENRFYFCDLI</sequence>
<protein>
    <submittedName>
        <fullName evidence="2">ATP-binding protein</fullName>
    </submittedName>
</protein>
<evidence type="ECO:0000313" key="2">
    <source>
        <dbReference type="EMBL" id="PNT99092.1"/>
    </source>
</evidence>
<keyword evidence="3" id="KW-1185">Reference proteome</keyword>
<organism evidence="2 3">
    <name type="scientific">Clostridium thermosuccinogenes</name>
    <dbReference type="NCBI Taxonomy" id="84032"/>
    <lineage>
        <taxon>Bacteria</taxon>
        <taxon>Bacillati</taxon>
        <taxon>Bacillota</taxon>
        <taxon>Clostridia</taxon>
        <taxon>Eubacteriales</taxon>
        <taxon>Clostridiaceae</taxon>
        <taxon>Clostridium</taxon>
    </lineage>
</organism>
<comment type="caution">
    <text evidence="2">The sequence shown here is derived from an EMBL/GenBank/DDBJ whole genome shotgun (WGS) entry which is preliminary data.</text>
</comment>
<gene>
    <name evidence="2" type="ORF">CDQ84_09565</name>
</gene>
<dbReference type="GO" id="GO:0005524">
    <property type="term" value="F:ATP binding"/>
    <property type="evidence" value="ECO:0007669"/>
    <property type="project" value="UniProtKB-KW"/>
</dbReference>